<evidence type="ECO:0000313" key="1">
    <source>
        <dbReference type="EMBL" id="MBP1838212.1"/>
    </source>
</evidence>
<dbReference type="AlphaFoldDB" id="A0A9X0YJ56"/>
<sequence>MIHKLQHATPCFHSELKSYVLQVLCVICFFFFNNKIHAQVDDESVISDNDFTSQLWFDLNPSWDVGSGQKINGEFGYRTIWPKSWQRFIVRGSFQSVLENPLLFKNTKHTETVVFGTGLFLLTSKTSHNSFEVRPFQGYKFAFNISPRFVLQQYFRAEQRFVFSGAEDNQIVGLRMRYQVKGIINLEGVFFEDDMGFYLPVSIEGFFNLIQASQFNDVIRVTPGLGYQFNSDFKLEGSLAYHYTRQDSEKLVRTNDIVFRFRIIKTFR</sequence>
<evidence type="ECO:0008006" key="5">
    <source>
        <dbReference type="Google" id="ProtNLM"/>
    </source>
</evidence>
<proteinExistence type="predicted"/>
<dbReference type="OrthoDB" id="978880at2"/>
<dbReference type="EMBL" id="JAGGJQ010000001">
    <property type="protein sequence ID" value="MBP1838212.1"/>
    <property type="molecule type" value="Genomic_DNA"/>
</dbReference>
<dbReference type="RefSeq" id="WP_057781097.1">
    <property type="nucleotide sequence ID" value="NZ_JAGGJQ010000001.1"/>
</dbReference>
<organism evidence="1 3">
    <name type="scientific">Formosa algae</name>
    <dbReference type="NCBI Taxonomy" id="225843"/>
    <lineage>
        <taxon>Bacteria</taxon>
        <taxon>Pseudomonadati</taxon>
        <taxon>Bacteroidota</taxon>
        <taxon>Flavobacteriia</taxon>
        <taxon>Flavobacteriales</taxon>
        <taxon>Flavobacteriaceae</taxon>
        <taxon>Formosa</taxon>
    </lineage>
</organism>
<dbReference type="Proteomes" id="UP001231587">
    <property type="component" value="Unassembled WGS sequence"/>
</dbReference>
<dbReference type="Proteomes" id="UP001138672">
    <property type="component" value="Unassembled WGS sequence"/>
</dbReference>
<reference evidence="1" key="1">
    <citation type="submission" date="2021-03" db="EMBL/GenBank/DDBJ databases">
        <title>Genomic Encyclopedia of Type Strains, Phase IV (KMG-IV): sequencing the most valuable type-strain genomes for metagenomic binning, comparative biology and taxonomic classification.</title>
        <authorList>
            <person name="Goeker M."/>
        </authorList>
    </citation>
    <scope>NUCLEOTIDE SEQUENCE</scope>
    <source>
        <strain evidence="1">DSM 15523</strain>
        <strain evidence="2 4">DSM 16476</strain>
    </source>
</reference>
<accession>A0A9X0YJ56</accession>
<dbReference type="Pfam" id="PF10677">
    <property type="entry name" value="DUF2490"/>
    <property type="match status" value="1"/>
</dbReference>
<evidence type="ECO:0000313" key="4">
    <source>
        <dbReference type="Proteomes" id="UP001231587"/>
    </source>
</evidence>
<dbReference type="InterPro" id="IPR019619">
    <property type="entry name" value="DUF2490"/>
</dbReference>
<evidence type="ECO:0000313" key="2">
    <source>
        <dbReference type="EMBL" id="MDQ0334347.1"/>
    </source>
</evidence>
<comment type="caution">
    <text evidence="1">The sequence shown here is derived from an EMBL/GenBank/DDBJ whole genome shotgun (WGS) entry which is preliminary data.</text>
</comment>
<protein>
    <recommendedName>
        <fullName evidence="5">DUF2490 domain-containing protein</fullName>
    </recommendedName>
</protein>
<gene>
    <name evidence="1" type="ORF">J2Z56_000108</name>
    <name evidence="2" type="ORF">J2Z57_000774</name>
</gene>
<dbReference type="EMBL" id="JAUSUU010000002">
    <property type="protein sequence ID" value="MDQ0334347.1"/>
    <property type="molecule type" value="Genomic_DNA"/>
</dbReference>
<evidence type="ECO:0000313" key="3">
    <source>
        <dbReference type="Proteomes" id="UP001138672"/>
    </source>
</evidence>
<keyword evidence="4" id="KW-1185">Reference proteome</keyword>
<name>A0A9X0YJ56_9FLAO</name>